<dbReference type="EMBL" id="BOQE01000001">
    <property type="protein sequence ID" value="GIM44946.1"/>
    <property type="molecule type" value="Genomic_DNA"/>
</dbReference>
<evidence type="ECO:0000313" key="4">
    <source>
        <dbReference type="Proteomes" id="UP001057291"/>
    </source>
</evidence>
<protein>
    <submittedName>
        <fullName evidence="3">Polysaccharide deacetylase familiy protein</fullName>
    </submittedName>
</protein>
<keyword evidence="1" id="KW-0812">Transmembrane</keyword>
<feature type="domain" description="NodB homology" evidence="2">
    <location>
        <begin position="39"/>
        <end position="225"/>
    </location>
</feature>
<dbReference type="CDD" id="cd10959">
    <property type="entry name" value="CE4_NodB_like_3"/>
    <property type="match status" value="1"/>
</dbReference>
<reference evidence="3" key="1">
    <citation type="journal article" date="2023" name="Int. J. Syst. Evol. Microbiol.">
        <title>Collibacillus ludicampi gen. nov., sp. nov., a new soil bacterium of the family Alicyclobacillaceae.</title>
        <authorList>
            <person name="Jojima T."/>
            <person name="Ioku Y."/>
            <person name="Fukuta Y."/>
            <person name="Shirasaka N."/>
            <person name="Matsumura Y."/>
            <person name="Mori M."/>
        </authorList>
    </citation>
    <scope>NUCLEOTIDE SEQUENCE</scope>
    <source>
        <strain evidence="3">TP075</strain>
    </source>
</reference>
<dbReference type="PANTHER" id="PTHR10587">
    <property type="entry name" value="GLYCOSYL TRANSFERASE-RELATED"/>
    <property type="match status" value="1"/>
</dbReference>
<dbReference type="Pfam" id="PF01522">
    <property type="entry name" value="Polysacc_deac_1"/>
    <property type="match status" value="1"/>
</dbReference>
<dbReference type="GO" id="GO:0005975">
    <property type="term" value="P:carbohydrate metabolic process"/>
    <property type="evidence" value="ECO:0007669"/>
    <property type="project" value="InterPro"/>
</dbReference>
<gene>
    <name evidence="3" type="ORF">DNHGIG_04950</name>
</gene>
<keyword evidence="1" id="KW-0472">Membrane</keyword>
<evidence type="ECO:0000313" key="3">
    <source>
        <dbReference type="EMBL" id="GIM44946.1"/>
    </source>
</evidence>
<keyword evidence="4" id="KW-1185">Reference proteome</keyword>
<keyword evidence="1" id="KW-1133">Transmembrane helix</keyword>
<comment type="caution">
    <text evidence="3">The sequence shown here is derived from an EMBL/GenBank/DDBJ whole genome shotgun (WGS) entry which is preliminary data.</text>
</comment>
<dbReference type="InterPro" id="IPR002509">
    <property type="entry name" value="NODB_dom"/>
</dbReference>
<dbReference type="GO" id="GO:0016810">
    <property type="term" value="F:hydrolase activity, acting on carbon-nitrogen (but not peptide) bonds"/>
    <property type="evidence" value="ECO:0007669"/>
    <property type="project" value="InterPro"/>
</dbReference>
<dbReference type="Gene3D" id="3.20.20.370">
    <property type="entry name" value="Glycoside hydrolase/deacetylase"/>
    <property type="match status" value="1"/>
</dbReference>
<proteinExistence type="predicted"/>
<dbReference type="AlphaFoldDB" id="A0AAV4LAZ3"/>
<dbReference type="Proteomes" id="UP001057291">
    <property type="component" value="Unassembled WGS sequence"/>
</dbReference>
<dbReference type="PROSITE" id="PS51677">
    <property type="entry name" value="NODB"/>
    <property type="match status" value="1"/>
</dbReference>
<dbReference type="RefSeq" id="WP_369414655.1">
    <property type="nucleotide sequence ID" value="NZ_BOQE01000001.1"/>
</dbReference>
<name>A0AAV4LAZ3_9BACL</name>
<dbReference type="PANTHER" id="PTHR10587:SF137">
    <property type="entry name" value="4-DEOXY-4-FORMAMIDO-L-ARABINOSE-PHOSPHOUNDECAPRENOL DEFORMYLASE ARND-RELATED"/>
    <property type="match status" value="1"/>
</dbReference>
<evidence type="ECO:0000256" key="1">
    <source>
        <dbReference type="SAM" id="Phobius"/>
    </source>
</evidence>
<dbReference type="InterPro" id="IPR050248">
    <property type="entry name" value="Polysacc_deacetylase_ArnD"/>
</dbReference>
<sequence length="252" mass="29138">MKGFLLWGLLIFFMVYAIIPRFIMFTFGFGAFKKGRARNEIAFTFDDGPDPIYTPRLLDLLKKYQVKATFFVLGSKAEKHPELILRMHHEGHLIGIHNYVHKSNWLMAPWEVNRQINRSANIIEGITGIRPTYYRPPWGLPNLFDMVLRKQFQIVLWSLMVGDWKSRGGKEKIKKRLLHRITGGSVIVLHDCGETFGADLDAPVHMIEALEDVLREVRMQGYTCVRIDELIQIDQELSARPFRNDVSGTVSH</sequence>
<dbReference type="InterPro" id="IPR011330">
    <property type="entry name" value="Glyco_hydro/deAcase_b/a-brl"/>
</dbReference>
<evidence type="ECO:0000259" key="2">
    <source>
        <dbReference type="PROSITE" id="PS51677"/>
    </source>
</evidence>
<organism evidence="3 4">
    <name type="scientific">Collibacillus ludicampi</name>
    <dbReference type="NCBI Taxonomy" id="2771369"/>
    <lineage>
        <taxon>Bacteria</taxon>
        <taxon>Bacillati</taxon>
        <taxon>Bacillota</taxon>
        <taxon>Bacilli</taxon>
        <taxon>Bacillales</taxon>
        <taxon>Alicyclobacillaceae</taxon>
        <taxon>Collibacillus</taxon>
    </lineage>
</organism>
<feature type="transmembrane region" description="Helical" evidence="1">
    <location>
        <begin position="6"/>
        <end position="32"/>
    </location>
</feature>
<dbReference type="SUPFAM" id="SSF88713">
    <property type="entry name" value="Glycoside hydrolase/deacetylase"/>
    <property type="match status" value="1"/>
</dbReference>
<accession>A0AAV4LAZ3</accession>